<protein>
    <submittedName>
        <fullName evidence="2">Uncharacterized protein</fullName>
    </submittedName>
</protein>
<feature type="non-terminal residue" evidence="2">
    <location>
        <position position="1"/>
    </location>
</feature>
<dbReference type="Proteomes" id="UP000192257">
    <property type="component" value="Unassembled WGS sequence"/>
</dbReference>
<comment type="caution">
    <text evidence="2">The sequence shown here is derived from an EMBL/GenBank/DDBJ whole genome shotgun (WGS) entry which is preliminary data.</text>
</comment>
<name>A0A1X0NIS0_9TRYP</name>
<feature type="region of interest" description="Disordered" evidence="1">
    <location>
        <begin position="106"/>
        <end position="137"/>
    </location>
</feature>
<evidence type="ECO:0000256" key="1">
    <source>
        <dbReference type="SAM" id="MobiDB-lite"/>
    </source>
</evidence>
<evidence type="ECO:0000313" key="2">
    <source>
        <dbReference type="EMBL" id="ORC84642.1"/>
    </source>
</evidence>
<evidence type="ECO:0000313" key="3">
    <source>
        <dbReference type="Proteomes" id="UP000192257"/>
    </source>
</evidence>
<dbReference type="EMBL" id="NBCO01000042">
    <property type="protein sequence ID" value="ORC84642.1"/>
    <property type="molecule type" value="Genomic_DNA"/>
</dbReference>
<dbReference type="AlphaFoldDB" id="A0A1X0NIS0"/>
<dbReference type="OrthoDB" id="273865at2759"/>
<feature type="compositionally biased region" description="Low complexity" evidence="1">
    <location>
        <begin position="113"/>
        <end position="136"/>
    </location>
</feature>
<feature type="compositionally biased region" description="Low complexity" evidence="1">
    <location>
        <begin position="1"/>
        <end position="11"/>
    </location>
</feature>
<dbReference type="RefSeq" id="XP_028878708.1">
    <property type="nucleotide sequence ID" value="XM_029029911.1"/>
</dbReference>
<accession>A0A1X0NIS0</accession>
<feature type="region of interest" description="Disordered" evidence="1">
    <location>
        <begin position="1"/>
        <end position="28"/>
    </location>
</feature>
<sequence length="197" mass="21099">NNNNNNNNNNNKENTSQWQQQEEKEEKDNHNIKTTAAALMGVDSSLTTTSSLLTSSSSSSRVVLYGVDLNVQPCHLHSILEQLVGRRPLSVFRPAAELWQSIRESARTNAEGSSDNINNNDDISNNNNNNNNNNNSFVRNPTMDSCLHLGLHDVHGAGGVVVLELPQEGGVVTAAIAALNGACVNGRRITATVAAAG</sequence>
<proteinExistence type="predicted"/>
<keyword evidence="3" id="KW-1185">Reference proteome</keyword>
<organism evidence="2 3">
    <name type="scientific">Trypanosoma theileri</name>
    <dbReference type="NCBI Taxonomy" id="67003"/>
    <lineage>
        <taxon>Eukaryota</taxon>
        <taxon>Discoba</taxon>
        <taxon>Euglenozoa</taxon>
        <taxon>Kinetoplastea</taxon>
        <taxon>Metakinetoplastina</taxon>
        <taxon>Trypanosomatida</taxon>
        <taxon>Trypanosomatidae</taxon>
        <taxon>Trypanosoma</taxon>
    </lineage>
</organism>
<reference evidence="2 3" key="1">
    <citation type="submission" date="2017-03" db="EMBL/GenBank/DDBJ databases">
        <title>An alternative strategy for trypanosome survival in the mammalian bloodstream revealed through genome and transcriptome analysis of the ubiquitous bovine parasite Trypanosoma (Megatrypanum) theileri.</title>
        <authorList>
            <person name="Kelly S."/>
            <person name="Ivens A."/>
            <person name="Mott A."/>
            <person name="O'Neill E."/>
            <person name="Emms D."/>
            <person name="Macleod O."/>
            <person name="Voorheis P."/>
            <person name="Matthews J."/>
            <person name="Matthews K."/>
            <person name="Carrington M."/>
        </authorList>
    </citation>
    <scope>NUCLEOTIDE SEQUENCE [LARGE SCALE GENOMIC DNA]</scope>
    <source>
        <strain evidence="2">Edinburgh</strain>
    </source>
</reference>
<gene>
    <name evidence="2" type="ORF">TM35_000421000</name>
</gene>
<dbReference type="VEuPathDB" id="TriTrypDB:TM35_000421000"/>
<dbReference type="GeneID" id="39989691"/>